<organism evidence="1 2">
    <name type="scientific">Chara braunii</name>
    <name type="common">Braun's stonewort</name>
    <dbReference type="NCBI Taxonomy" id="69332"/>
    <lineage>
        <taxon>Eukaryota</taxon>
        <taxon>Viridiplantae</taxon>
        <taxon>Streptophyta</taxon>
        <taxon>Charophyceae</taxon>
        <taxon>Charales</taxon>
        <taxon>Characeae</taxon>
        <taxon>Chara</taxon>
    </lineage>
</organism>
<gene>
    <name evidence="1" type="ORF">CBR_g691</name>
</gene>
<evidence type="ECO:0000313" key="2">
    <source>
        <dbReference type="Proteomes" id="UP000265515"/>
    </source>
</evidence>
<dbReference type="Proteomes" id="UP000265515">
    <property type="component" value="Unassembled WGS sequence"/>
</dbReference>
<reference evidence="1 2" key="1">
    <citation type="journal article" date="2018" name="Cell">
        <title>The Chara Genome: Secondary Complexity and Implications for Plant Terrestrialization.</title>
        <authorList>
            <person name="Nishiyama T."/>
            <person name="Sakayama H."/>
            <person name="Vries J.D."/>
            <person name="Buschmann H."/>
            <person name="Saint-Marcoux D."/>
            <person name="Ullrich K.K."/>
            <person name="Haas F.B."/>
            <person name="Vanderstraeten L."/>
            <person name="Becker D."/>
            <person name="Lang D."/>
            <person name="Vosolsobe S."/>
            <person name="Rombauts S."/>
            <person name="Wilhelmsson P.K.I."/>
            <person name="Janitza P."/>
            <person name="Kern R."/>
            <person name="Heyl A."/>
            <person name="Rumpler F."/>
            <person name="Villalobos L.I.A.C."/>
            <person name="Clay J.M."/>
            <person name="Skokan R."/>
            <person name="Toyoda A."/>
            <person name="Suzuki Y."/>
            <person name="Kagoshima H."/>
            <person name="Schijlen E."/>
            <person name="Tajeshwar N."/>
            <person name="Catarino B."/>
            <person name="Hetherington A.J."/>
            <person name="Saltykova A."/>
            <person name="Bonnot C."/>
            <person name="Breuninger H."/>
            <person name="Symeonidi A."/>
            <person name="Radhakrishnan G.V."/>
            <person name="Van Nieuwerburgh F."/>
            <person name="Deforce D."/>
            <person name="Chang C."/>
            <person name="Karol K.G."/>
            <person name="Hedrich R."/>
            <person name="Ulvskov P."/>
            <person name="Glockner G."/>
            <person name="Delwiche C.F."/>
            <person name="Petrasek J."/>
            <person name="Van de Peer Y."/>
            <person name="Friml J."/>
            <person name="Beilby M."/>
            <person name="Dolan L."/>
            <person name="Kohara Y."/>
            <person name="Sugano S."/>
            <person name="Fujiyama A."/>
            <person name="Delaux P.-M."/>
            <person name="Quint M."/>
            <person name="TheiBen G."/>
            <person name="Hagemann M."/>
            <person name="Harholt J."/>
            <person name="Dunand C."/>
            <person name="Zachgo S."/>
            <person name="Langdale J."/>
            <person name="Maumus F."/>
            <person name="Straeten D.V.D."/>
            <person name="Gould S.B."/>
            <person name="Rensing S.A."/>
        </authorList>
    </citation>
    <scope>NUCLEOTIDE SEQUENCE [LARGE SCALE GENOMIC DNA]</scope>
    <source>
        <strain evidence="1 2">S276</strain>
    </source>
</reference>
<proteinExistence type="predicted"/>
<protein>
    <submittedName>
        <fullName evidence="1">Uncharacterized protein</fullName>
    </submittedName>
</protein>
<sequence>MGQSYMLFLGGLAGGYLVLPLATGVGYDLVRLEGTFIGRLSPSLNTIGKAVRAKNKARPGRKERAKKAVGPAVRRNTLIVFTDLATGRRNASLSTLLEEVSRAGGKNITLTSSGGQVWGEKWSIVKRLYGTSIVRTDEGKVPLARAKCMMEAGGQFRIAPVEKAENARLRGKGYLRQLLEMPRKKGELKNFDIPKLIFLYRSAREFKTKTTRRVLKEMIADVVRKKTGVEVKKKVNVKATYNHRLRKRRIRETIAAAVGSSRIHPVLKSVLKQRIRVVWGRNKNVQELLTNHRMSAREPVVECTCKDEDLPREGGHVLLRIAHYPAIPSFLCNGKNILQNTTWSSRGHCREKSSGH</sequence>
<name>A0A388KBX2_CHABU</name>
<comment type="caution">
    <text evidence="1">The sequence shown here is derived from an EMBL/GenBank/DDBJ whole genome shotgun (WGS) entry which is preliminary data.</text>
</comment>
<dbReference type="EMBL" id="BFEA01000089">
    <property type="protein sequence ID" value="GBG67562.1"/>
    <property type="molecule type" value="Genomic_DNA"/>
</dbReference>
<accession>A0A388KBX2</accession>
<dbReference type="Gramene" id="GBG67562">
    <property type="protein sequence ID" value="GBG67562"/>
    <property type="gene ID" value="CBR_g691"/>
</dbReference>
<dbReference type="AlphaFoldDB" id="A0A388KBX2"/>
<keyword evidence="2" id="KW-1185">Reference proteome</keyword>
<evidence type="ECO:0000313" key="1">
    <source>
        <dbReference type="EMBL" id="GBG67562.1"/>
    </source>
</evidence>